<dbReference type="InterPro" id="IPR011010">
    <property type="entry name" value="DNA_brk_join_enz"/>
</dbReference>
<keyword evidence="4" id="KW-1185">Reference proteome</keyword>
<comment type="caution">
    <text evidence="3">The sequence shown here is derived from an EMBL/GenBank/DDBJ whole genome shotgun (WGS) entry which is preliminary data.</text>
</comment>
<dbReference type="SUPFAM" id="SSF56349">
    <property type="entry name" value="DNA breaking-rejoining enzymes"/>
    <property type="match status" value="1"/>
</dbReference>
<name>A0AAE3IKF7_9FIRM</name>
<dbReference type="AlphaFoldDB" id="A0AAE3IKF7"/>
<reference evidence="3 4" key="1">
    <citation type="journal article" date="2021" name="ISME Commun">
        <title>Automated analysis of genomic sequences facilitates high-throughput and comprehensive description of bacteria.</title>
        <authorList>
            <person name="Hitch T.C.A."/>
        </authorList>
    </citation>
    <scope>NUCLEOTIDE SEQUENCE [LARGE SCALE GENOMIC DNA]</scope>
    <source>
        <strain evidence="3 4">Sanger_31</strain>
    </source>
</reference>
<dbReference type="InterPro" id="IPR002104">
    <property type="entry name" value="Integrase_catalytic"/>
</dbReference>
<dbReference type="GO" id="GO:0015074">
    <property type="term" value="P:DNA integration"/>
    <property type="evidence" value="ECO:0007669"/>
    <property type="project" value="InterPro"/>
</dbReference>
<organism evidence="3 4">
    <name type="scientific">Hominimerdicola aceti</name>
    <dbReference type="NCBI Taxonomy" id="2981726"/>
    <lineage>
        <taxon>Bacteria</taxon>
        <taxon>Bacillati</taxon>
        <taxon>Bacillota</taxon>
        <taxon>Clostridia</taxon>
        <taxon>Eubacteriales</taxon>
        <taxon>Oscillospiraceae</taxon>
        <taxon>Hominimerdicola</taxon>
    </lineage>
</organism>
<evidence type="ECO:0000313" key="4">
    <source>
        <dbReference type="Proteomes" id="UP001208131"/>
    </source>
</evidence>
<dbReference type="EMBL" id="JAOQJZ010000008">
    <property type="protein sequence ID" value="MCU6706082.1"/>
    <property type="molecule type" value="Genomic_DNA"/>
</dbReference>
<dbReference type="Proteomes" id="UP001208131">
    <property type="component" value="Unassembled WGS sequence"/>
</dbReference>
<dbReference type="GO" id="GO:0003677">
    <property type="term" value="F:DNA binding"/>
    <property type="evidence" value="ECO:0007669"/>
    <property type="project" value="InterPro"/>
</dbReference>
<dbReference type="InterPro" id="IPR013762">
    <property type="entry name" value="Integrase-like_cat_sf"/>
</dbReference>
<dbReference type="RefSeq" id="WP_267301262.1">
    <property type="nucleotide sequence ID" value="NZ_JAOQJZ010000008.1"/>
</dbReference>
<dbReference type="PROSITE" id="PS51898">
    <property type="entry name" value="TYR_RECOMBINASE"/>
    <property type="match status" value="1"/>
</dbReference>
<gene>
    <name evidence="3" type="ORF">OCV57_09105</name>
</gene>
<evidence type="ECO:0000256" key="1">
    <source>
        <dbReference type="ARBA" id="ARBA00023172"/>
    </source>
</evidence>
<dbReference type="Gene3D" id="1.10.443.10">
    <property type="entry name" value="Intergrase catalytic core"/>
    <property type="match status" value="1"/>
</dbReference>
<evidence type="ECO:0000313" key="3">
    <source>
        <dbReference type="EMBL" id="MCU6706082.1"/>
    </source>
</evidence>
<proteinExistence type="predicted"/>
<keyword evidence="1" id="KW-0233">DNA recombination</keyword>
<evidence type="ECO:0000259" key="2">
    <source>
        <dbReference type="PROSITE" id="PS51898"/>
    </source>
</evidence>
<dbReference type="Pfam" id="PF00589">
    <property type="entry name" value="Phage_integrase"/>
    <property type="match status" value="1"/>
</dbReference>
<protein>
    <submittedName>
        <fullName evidence="3">Tyrosine-type recombinase/integrase</fullName>
    </submittedName>
</protein>
<feature type="domain" description="Tyr recombinase" evidence="2">
    <location>
        <begin position="1"/>
        <end position="154"/>
    </location>
</feature>
<accession>A0AAE3IKF7</accession>
<sequence>MKKIKVLHSPRTSNYTKSRGIYTDTTKTKKSQRTVSITKELTQLLIMFQLAQEHDFTYAKNKGEKITKSGRLFTKRDGTPMHPNTPYGWLRVMCAASRLPFYGVHTFRHLNASLQINAGIDAVTVSATLGHSTPTTTLNIYSHCFEENKTKSVDIVNTALGGFI</sequence>
<dbReference type="GO" id="GO:0006310">
    <property type="term" value="P:DNA recombination"/>
    <property type="evidence" value="ECO:0007669"/>
    <property type="project" value="UniProtKB-KW"/>
</dbReference>